<accession>A0AAW0YTU4</accession>
<name>A0AAW0YTU4_9TREE</name>
<dbReference type="InterPro" id="IPR011598">
    <property type="entry name" value="bHLH_dom"/>
</dbReference>
<dbReference type="GO" id="GO:0005634">
    <property type="term" value="C:nucleus"/>
    <property type="evidence" value="ECO:0007669"/>
    <property type="project" value="UniProtKB-SubCell"/>
</dbReference>
<dbReference type="GO" id="GO:0046983">
    <property type="term" value="F:protein dimerization activity"/>
    <property type="evidence" value="ECO:0007669"/>
    <property type="project" value="InterPro"/>
</dbReference>
<dbReference type="PANTHER" id="PTHR46117">
    <property type="entry name" value="FI24210P1"/>
    <property type="match status" value="1"/>
</dbReference>
<dbReference type="PROSITE" id="PS50888">
    <property type="entry name" value="BHLH"/>
    <property type="match status" value="1"/>
</dbReference>
<feature type="compositionally biased region" description="Low complexity" evidence="5">
    <location>
        <begin position="120"/>
        <end position="132"/>
    </location>
</feature>
<dbReference type="InterPro" id="IPR036638">
    <property type="entry name" value="HLH_DNA-bd_sf"/>
</dbReference>
<evidence type="ECO:0000256" key="2">
    <source>
        <dbReference type="ARBA" id="ARBA00023015"/>
    </source>
</evidence>
<feature type="compositionally biased region" description="Basic and acidic residues" evidence="5">
    <location>
        <begin position="526"/>
        <end position="546"/>
    </location>
</feature>
<dbReference type="KEGG" id="kne:92182720"/>
<comment type="caution">
    <text evidence="7">The sequence shown here is derived from an EMBL/GenBank/DDBJ whole genome shotgun (WGS) entry which is preliminary data.</text>
</comment>
<feature type="compositionally biased region" description="Low complexity" evidence="5">
    <location>
        <begin position="494"/>
        <end position="514"/>
    </location>
</feature>
<evidence type="ECO:0000256" key="5">
    <source>
        <dbReference type="SAM" id="MobiDB-lite"/>
    </source>
</evidence>
<keyword evidence="4" id="KW-0539">Nucleus</keyword>
<feature type="compositionally biased region" description="Polar residues" evidence="5">
    <location>
        <begin position="547"/>
        <end position="560"/>
    </location>
</feature>
<feature type="region of interest" description="Disordered" evidence="5">
    <location>
        <begin position="1"/>
        <end position="23"/>
    </location>
</feature>
<evidence type="ECO:0000256" key="4">
    <source>
        <dbReference type="ARBA" id="ARBA00023242"/>
    </source>
</evidence>
<feature type="compositionally biased region" description="Basic and acidic residues" evidence="5">
    <location>
        <begin position="561"/>
        <end position="571"/>
    </location>
</feature>
<keyword evidence="8" id="KW-1185">Reference proteome</keyword>
<dbReference type="InterPro" id="IPR051732">
    <property type="entry name" value="USF"/>
</dbReference>
<evidence type="ECO:0000256" key="1">
    <source>
        <dbReference type="ARBA" id="ARBA00004123"/>
    </source>
</evidence>
<comment type="subcellular location">
    <subcellularLocation>
        <location evidence="1">Nucleus</location>
    </subcellularLocation>
</comment>
<dbReference type="Pfam" id="PF00010">
    <property type="entry name" value="HLH"/>
    <property type="match status" value="1"/>
</dbReference>
<gene>
    <name evidence="7" type="ORF">IAR55_005462</name>
</gene>
<dbReference type="RefSeq" id="XP_066801121.1">
    <property type="nucleotide sequence ID" value="XM_066948553.1"/>
</dbReference>
<dbReference type="GeneID" id="92182720"/>
<dbReference type="Gene3D" id="4.10.280.10">
    <property type="entry name" value="Helix-loop-helix DNA-binding domain"/>
    <property type="match status" value="1"/>
</dbReference>
<evidence type="ECO:0000259" key="6">
    <source>
        <dbReference type="PROSITE" id="PS50888"/>
    </source>
</evidence>
<dbReference type="AlphaFoldDB" id="A0AAW0YTU4"/>
<feature type="domain" description="BHLH" evidence="6">
    <location>
        <begin position="282"/>
        <end position="373"/>
    </location>
</feature>
<feature type="region of interest" description="Disordered" evidence="5">
    <location>
        <begin position="320"/>
        <end position="357"/>
    </location>
</feature>
<protein>
    <recommendedName>
        <fullName evidence="6">BHLH domain-containing protein</fullName>
    </recommendedName>
</protein>
<feature type="region of interest" description="Disordered" evidence="5">
    <location>
        <begin position="99"/>
        <end position="170"/>
    </location>
</feature>
<evidence type="ECO:0000313" key="8">
    <source>
        <dbReference type="Proteomes" id="UP001388673"/>
    </source>
</evidence>
<dbReference type="EMBL" id="JBCAWK010000010">
    <property type="protein sequence ID" value="KAK8847603.1"/>
    <property type="molecule type" value="Genomic_DNA"/>
</dbReference>
<evidence type="ECO:0000313" key="7">
    <source>
        <dbReference type="EMBL" id="KAK8847603.1"/>
    </source>
</evidence>
<organism evidence="7 8">
    <name type="scientific">Kwoniella newhampshirensis</name>
    <dbReference type="NCBI Taxonomy" id="1651941"/>
    <lineage>
        <taxon>Eukaryota</taxon>
        <taxon>Fungi</taxon>
        <taxon>Dikarya</taxon>
        <taxon>Basidiomycota</taxon>
        <taxon>Agaricomycotina</taxon>
        <taxon>Tremellomycetes</taxon>
        <taxon>Tremellales</taxon>
        <taxon>Cryptococcaceae</taxon>
        <taxon>Kwoniella</taxon>
    </lineage>
</organism>
<dbReference type="GO" id="GO:0000978">
    <property type="term" value="F:RNA polymerase II cis-regulatory region sequence-specific DNA binding"/>
    <property type="evidence" value="ECO:0007669"/>
    <property type="project" value="TreeGrafter"/>
</dbReference>
<feature type="compositionally biased region" description="Acidic residues" evidence="5">
    <location>
        <begin position="320"/>
        <end position="329"/>
    </location>
</feature>
<keyword evidence="3" id="KW-0804">Transcription</keyword>
<proteinExistence type="predicted"/>
<dbReference type="PANTHER" id="PTHR46117:SF3">
    <property type="entry name" value="FI24210P1"/>
    <property type="match status" value="1"/>
</dbReference>
<evidence type="ECO:0000256" key="3">
    <source>
        <dbReference type="ARBA" id="ARBA00023163"/>
    </source>
</evidence>
<feature type="region of interest" description="Disordered" evidence="5">
    <location>
        <begin position="182"/>
        <end position="204"/>
    </location>
</feature>
<dbReference type="Proteomes" id="UP001388673">
    <property type="component" value="Unassembled WGS sequence"/>
</dbReference>
<dbReference type="GO" id="GO:0000981">
    <property type="term" value="F:DNA-binding transcription factor activity, RNA polymerase II-specific"/>
    <property type="evidence" value="ECO:0007669"/>
    <property type="project" value="TreeGrafter"/>
</dbReference>
<dbReference type="SUPFAM" id="SSF47459">
    <property type="entry name" value="HLH, helix-loop-helix DNA-binding domain"/>
    <property type="match status" value="1"/>
</dbReference>
<feature type="region of interest" description="Disordered" evidence="5">
    <location>
        <begin position="471"/>
        <end position="571"/>
    </location>
</feature>
<reference evidence="7 8" key="1">
    <citation type="journal article" date="2024" name="bioRxiv">
        <title>Comparative genomics of Cryptococcus and Kwoniella reveals pathogenesis evolution and contrasting karyotype dynamics via intercentromeric recombination or chromosome fusion.</title>
        <authorList>
            <person name="Coelho M.A."/>
            <person name="David-Palma M."/>
            <person name="Shea T."/>
            <person name="Bowers K."/>
            <person name="McGinley-Smith S."/>
            <person name="Mohammad A.W."/>
            <person name="Gnirke A."/>
            <person name="Yurkov A.M."/>
            <person name="Nowrousian M."/>
            <person name="Sun S."/>
            <person name="Cuomo C.A."/>
            <person name="Heitman J."/>
        </authorList>
    </citation>
    <scope>NUCLEOTIDE SEQUENCE [LARGE SCALE GENOMIC DNA]</scope>
    <source>
        <strain evidence="7 8">CBS 13917</strain>
    </source>
</reference>
<sequence>MSNTVKTEGFRIPGIEPAPSRPHIHRPFSDGSMTVETNLLTSLMNPSPHHQPMNMVSPFSFSQSLPAAHHQGFDYNMTAPFSNSADHFHPAAIFNALKFGNEHPEPPVNLPPAPSTGDAQQRSRSQSSSRSSHVGKAPTSRSRSGRKSMNDARPPSGAIQRGRSANGAGRTQSFQGYVRNASQNQSKPMGLGIGLDTHVEGEPTDSISPPDFGMPGTFAMSIPRSDSLGGPDGASWGSGSIPSIMPGSMGSFDTADDAIIDSPMTPARPLAVFSEESFKKQRRRECHNQVEKRRREHINAKIEELNFLLPPTYNKLANEEGLDEEDEEEANVKNSPAKKKKTKRAGSAAKSQKDAAHCKGRILTQSVQYIRDLKHMTDMQASRIAQLEAVMSAYGLNPVIQAPPTMPNQSSQLWWNPANSNGLPNEQHAEHTFAALQGHHHLQMMRPSPEPERTFSFDGFGLDHVRVPWAPNTDTQNSASDVLMGFEPSPTNISSSSVQNLRRSSAESVSSGASQDEEGNGTEARSPMRDDIRGRQRERTVRKDSQAELQMSMSSLFSGTQKEEDSGGMRW</sequence>
<dbReference type="SMART" id="SM00353">
    <property type="entry name" value="HLH"/>
    <property type="match status" value="1"/>
</dbReference>
<keyword evidence="2" id="KW-0805">Transcription regulation</keyword>